<comment type="subcellular location">
    <subcellularLocation>
        <location evidence="1">Cytoplasm</location>
    </subcellularLocation>
</comment>
<keyword evidence="8" id="KW-0804">Transcription</keyword>
<dbReference type="EMBL" id="MBTG01000012">
    <property type="protein sequence ID" value="OPH57849.1"/>
    <property type="molecule type" value="Genomic_DNA"/>
</dbReference>
<feature type="domain" description="OmpR/PhoB-type" evidence="12">
    <location>
        <begin position="136"/>
        <end position="236"/>
    </location>
</feature>
<dbReference type="PROSITE" id="PS50110">
    <property type="entry name" value="RESPONSE_REGULATORY"/>
    <property type="match status" value="1"/>
</dbReference>
<dbReference type="FunFam" id="3.40.50.2300:FF:000001">
    <property type="entry name" value="DNA-binding response regulator PhoB"/>
    <property type="match status" value="1"/>
</dbReference>
<feature type="domain" description="Response regulatory" evidence="11">
    <location>
        <begin position="7"/>
        <end position="120"/>
    </location>
</feature>
<dbReference type="InterPro" id="IPR001789">
    <property type="entry name" value="Sig_transdc_resp-reg_receiver"/>
</dbReference>
<gene>
    <name evidence="13" type="ORF">BC351_04985</name>
</gene>
<evidence type="ECO:0000313" key="13">
    <source>
        <dbReference type="EMBL" id="OPH57849.1"/>
    </source>
</evidence>
<keyword evidence="5" id="KW-0805">Transcription regulation</keyword>
<evidence type="ECO:0000256" key="2">
    <source>
        <dbReference type="ARBA" id="ARBA00022490"/>
    </source>
</evidence>
<dbReference type="GO" id="GO:0005829">
    <property type="term" value="C:cytosol"/>
    <property type="evidence" value="ECO:0007669"/>
    <property type="project" value="TreeGrafter"/>
</dbReference>
<sequence length="238" mass="27728">MTPLTNKVLIVDDEERTRKLIRMYLESVHAIIDEADNGEQALMKALDCDYDLIIMDWLIPGLSGLEVCHTLRSFKQTPIIMVTAKSDETDRILGFEAGVDDYICKPFSPKELILRIKAILKRTTPDIFWDKQPHFNDQLIIANLIIEQHTRRVLVNGQELSLTSKEYELLRYFSINVGKICTRDRLFKEIWKYEESGDHRTVDTHIMRLREKLHLYSPAAASMIRTIWGIGYRMEEAT</sequence>
<feature type="modified residue" description="4-aspartylphosphate" evidence="9">
    <location>
        <position position="56"/>
    </location>
</feature>
<evidence type="ECO:0000256" key="3">
    <source>
        <dbReference type="ARBA" id="ARBA00022553"/>
    </source>
</evidence>
<dbReference type="PANTHER" id="PTHR48111">
    <property type="entry name" value="REGULATOR OF RPOS"/>
    <property type="match status" value="1"/>
</dbReference>
<evidence type="ECO:0000256" key="9">
    <source>
        <dbReference type="PROSITE-ProRule" id="PRU00169"/>
    </source>
</evidence>
<keyword evidence="14" id="KW-1185">Reference proteome</keyword>
<dbReference type="Pfam" id="PF00072">
    <property type="entry name" value="Response_reg"/>
    <property type="match status" value="1"/>
</dbReference>
<evidence type="ECO:0000256" key="6">
    <source>
        <dbReference type="ARBA" id="ARBA00023125"/>
    </source>
</evidence>
<dbReference type="Proteomes" id="UP000190626">
    <property type="component" value="Unassembled WGS sequence"/>
</dbReference>
<evidence type="ECO:0000256" key="1">
    <source>
        <dbReference type="ARBA" id="ARBA00004496"/>
    </source>
</evidence>
<dbReference type="Gene3D" id="3.40.50.2300">
    <property type="match status" value="1"/>
</dbReference>
<name>A0A1V4HLF8_9BACL</name>
<comment type="caution">
    <text evidence="13">The sequence shown here is derived from an EMBL/GenBank/DDBJ whole genome shotgun (WGS) entry which is preliminary data.</text>
</comment>
<evidence type="ECO:0000256" key="8">
    <source>
        <dbReference type="ARBA" id="ARBA00023163"/>
    </source>
</evidence>
<dbReference type="STRING" id="1469647.BC351_04985"/>
<dbReference type="InterPro" id="IPR036388">
    <property type="entry name" value="WH-like_DNA-bd_sf"/>
</dbReference>
<dbReference type="Gene3D" id="6.10.250.690">
    <property type="match status" value="1"/>
</dbReference>
<keyword evidence="4" id="KW-0902">Two-component regulatory system</keyword>
<accession>A0A1V4HLF8</accession>
<evidence type="ECO:0000256" key="5">
    <source>
        <dbReference type="ARBA" id="ARBA00023015"/>
    </source>
</evidence>
<dbReference type="FunFam" id="1.10.10.10:FF:000018">
    <property type="entry name" value="DNA-binding response regulator ResD"/>
    <property type="match status" value="1"/>
</dbReference>
<dbReference type="InterPro" id="IPR011006">
    <property type="entry name" value="CheY-like_superfamily"/>
</dbReference>
<keyword evidence="3 9" id="KW-0597">Phosphoprotein</keyword>
<evidence type="ECO:0000313" key="14">
    <source>
        <dbReference type="Proteomes" id="UP000190626"/>
    </source>
</evidence>
<evidence type="ECO:0000256" key="4">
    <source>
        <dbReference type="ARBA" id="ARBA00023012"/>
    </source>
</evidence>
<dbReference type="GO" id="GO:0032993">
    <property type="term" value="C:protein-DNA complex"/>
    <property type="evidence" value="ECO:0007669"/>
    <property type="project" value="TreeGrafter"/>
</dbReference>
<evidence type="ECO:0000259" key="12">
    <source>
        <dbReference type="PROSITE" id="PS51755"/>
    </source>
</evidence>
<organism evidence="13 14">
    <name type="scientific">Paenibacillus ferrarius</name>
    <dbReference type="NCBI Taxonomy" id="1469647"/>
    <lineage>
        <taxon>Bacteria</taxon>
        <taxon>Bacillati</taxon>
        <taxon>Bacillota</taxon>
        <taxon>Bacilli</taxon>
        <taxon>Bacillales</taxon>
        <taxon>Paenibacillaceae</taxon>
        <taxon>Paenibacillus</taxon>
    </lineage>
</organism>
<dbReference type="SMART" id="SM00862">
    <property type="entry name" value="Trans_reg_C"/>
    <property type="match status" value="1"/>
</dbReference>
<protein>
    <submittedName>
        <fullName evidence="13">DNA-binding response regulator</fullName>
    </submittedName>
</protein>
<evidence type="ECO:0000256" key="7">
    <source>
        <dbReference type="ARBA" id="ARBA00023159"/>
    </source>
</evidence>
<dbReference type="GO" id="GO:0000976">
    <property type="term" value="F:transcription cis-regulatory region binding"/>
    <property type="evidence" value="ECO:0007669"/>
    <property type="project" value="TreeGrafter"/>
</dbReference>
<dbReference type="GO" id="GO:0006355">
    <property type="term" value="P:regulation of DNA-templated transcription"/>
    <property type="evidence" value="ECO:0007669"/>
    <property type="project" value="InterPro"/>
</dbReference>
<dbReference type="GO" id="GO:0000156">
    <property type="term" value="F:phosphorelay response regulator activity"/>
    <property type="evidence" value="ECO:0007669"/>
    <property type="project" value="TreeGrafter"/>
</dbReference>
<dbReference type="RefSeq" id="WP_079413498.1">
    <property type="nucleotide sequence ID" value="NZ_MBTG01000012.1"/>
</dbReference>
<dbReference type="SUPFAM" id="SSF52172">
    <property type="entry name" value="CheY-like"/>
    <property type="match status" value="1"/>
</dbReference>
<proteinExistence type="predicted"/>
<keyword evidence="2" id="KW-0963">Cytoplasm</keyword>
<dbReference type="Pfam" id="PF00486">
    <property type="entry name" value="Trans_reg_C"/>
    <property type="match status" value="1"/>
</dbReference>
<evidence type="ECO:0000259" key="11">
    <source>
        <dbReference type="PROSITE" id="PS50110"/>
    </source>
</evidence>
<dbReference type="Gene3D" id="1.10.10.10">
    <property type="entry name" value="Winged helix-like DNA-binding domain superfamily/Winged helix DNA-binding domain"/>
    <property type="match status" value="1"/>
</dbReference>
<evidence type="ECO:0000256" key="10">
    <source>
        <dbReference type="PROSITE-ProRule" id="PRU01091"/>
    </source>
</evidence>
<dbReference type="SMART" id="SM00448">
    <property type="entry name" value="REC"/>
    <property type="match status" value="1"/>
</dbReference>
<dbReference type="PANTHER" id="PTHR48111:SF44">
    <property type="entry name" value="TRANSCRIPTIONAL REGULATORY PROTEIN RESD"/>
    <property type="match status" value="1"/>
</dbReference>
<dbReference type="InterPro" id="IPR039420">
    <property type="entry name" value="WalR-like"/>
</dbReference>
<dbReference type="AlphaFoldDB" id="A0A1V4HLF8"/>
<dbReference type="CDD" id="cd00383">
    <property type="entry name" value="trans_reg_C"/>
    <property type="match status" value="1"/>
</dbReference>
<dbReference type="InterPro" id="IPR001867">
    <property type="entry name" value="OmpR/PhoB-type_DNA-bd"/>
</dbReference>
<feature type="DNA-binding region" description="OmpR/PhoB-type" evidence="10">
    <location>
        <begin position="136"/>
        <end position="236"/>
    </location>
</feature>
<reference evidence="14" key="1">
    <citation type="submission" date="2016-07" db="EMBL/GenBank/DDBJ databases">
        <authorList>
            <person name="Florea S."/>
            <person name="Webb J.S."/>
            <person name="Jaromczyk J."/>
            <person name="Schardl C.L."/>
        </authorList>
    </citation>
    <scope>NUCLEOTIDE SEQUENCE [LARGE SCALE GENOMIC DNA]</scope>
    <source>
        <strain evidence="14">CY1</strain>
    </source>
</reference>
<dbReference type="PROSITE" id="PS51755">
    <property type="entry name" value="OMPR_PHOB"/>
    <property type="match status" value="1"/>
</dbReference>
<dbReference type="OrthoDB" id="9802426at2"/>
<keyword evidence="7" id="KW-0010">Activator</keyword>
<keyword evidence="6 10" id="KW-0238">DNA-binding</keyword>